<protein>
    <recommendedName>
        <fullName evidence="3">NHL repeat-containing protein</fullName>
    </recommendedName>
</protein>
<keyword evidence="2" id="KW-1185">Reference proteome</keyword>
<dbReference type="RefSeq" id="WP_085544041.1">
    <property type="nucleotide sequence ID" value="NZ_FXBB01000006.1"/>
</dbReference>
<dbReference type="SUPFAM" id="SSF101898">
    <property type="entry name" value="NHL repeat"/>
    <property type="match status" value="1"/>
</dbReference>
<accession>A0A1X7IXP0</accession>
<evidence type="ECO:0000313" key="2">
    <source>
        <dbReference type="Proteomes" id="UP000193355"/>
    </source>
</evidence>
<dbReference type="Gene3D" id="3.40.30.10">
    <property type="entry name" value="Glutaredoxin"/>
    <property type="match status" value="1"/>
</dbReference>
<dbReference type="OrthoDB" id="9799230at2"/>
<organism evidence="1 2">
    <name type="scientific">Dethiosulfovibrio salsuginis</name>
    <dbReference type="NCBI Taxonomy" id="561720"/>
    <lineage>
        <taxon>Bacteria</taxon>
        <taxon>Thermotogati</taxon>
        <taxon>Synergistota</taxon>
        <taxon>Synergistia</taxon>
        <taxon>Synergistales</taxon>
        <taxon>Dethiosulfovibrionaceae</taxon>
        <taxon>Dethiosulfovibrio</taxon>
    </lineage>
</organism>
<dbReference type="Gene3D" id="2.120.10.30">
    <property type="entry name" value="TolB, C-terminal domain"/>
    <property type="match status" value="2"/>
</dbReference>
<dbReference type="InterPro" id="IPR036249">
    <property type="entry name" value="Thioredoxin-like_sf"/>
</dbReference>
<dbReference type="SUPFAM" id="SSF52833">
    <property type="entry name" value="Thioredoxin-like"/>
    <property type="match status" value="1"/>
</dbReference>
<dbReference type="AlphaFoldDB" id="A0A1X7IXP0"/>
<dbReference type="EMBL" id="FXBB01000006">
    <property type="protein sequence ID" value="SMG19862.1"/>
    <property type="molecule type" value="Genomic_DNA"/>
</dbReference>
<gene>
    <name evidence="1" type="ORF">SAMN06275492_10643</name>
</gene>
<evidence type="ECO:0000313" key="1">
    <source>
        <dbReference type="EMBL" id="SMG19862.1"/>
    </source>
</evidence>
<sequence length="463" mass="50302">MVTIYGGAAPAPSMPGLSLGGDSGYPREGRITIVLFFNGARDDDLSMVDTVISLREEFKEDVDLVGVHCPRFPAERDIRRMTALLECSGVDFPVYDDSSKSIRKSYLINGWPATVVVDPKGYLAWAKEGVIPPEILRPVIKTMQRTARVVGDIKPSEQQRFKGTELNMLPVRLALFGERLVILDGKSNRLIFLNLSQDGLSASIERSIGLGRPTLSDVTGFYCSQDRVFIFDRRGRKVRIIDLKGKELGTFSGNGNPALLAGPRSFGCPKGGVCKDGLLYVASAGTHQIWVQSLSGGGASPFAGTGRPGMDDGPPSLATLGSPEAIISDGRVLFISDSYSNSIRWIDTASGMVRTLVGEGPFLYGCRDGIGSKALFQRPMGLCINEGILYVADSYNDRIRGIDLSNRQAFTLYGSKKWQRLFCPSDVAVRGDRFYVADLGSGRIVHFDKKGGEPEILDIVGLN</sequence>
<dbReference type="Proteomes" id="UP000193355">
    <property type="component" value="Unassembled WGS sequence"/>
</dbReference>
<evidence type="ECO:0008006" key="3">
    <source>
        <dbReference type="Google" id="ProtNLM"/>
    </source>
</evidence>
<proteinExistence type="predicted"/>
<dbReference type="InterPro" id="IPR011042">
    <property type="entry name" value="6-blade_b-propeller_TolB-like"/>
</dbReference>
<dbReference type="STRING" id="561720.SAMN06275492_10643"/>
<dbReference type="PANTHER" id="PTHR46388">
    <property type="entry name" value="NHL REPEAT-CONTAINING PROTEIN 2"/>
    <property type="match status" value="1"/>
</dbReference>
<name>A0A1X7IXP0_9BACT</name>
<dbReference type="PANTHER" id="PTHR46388:SF2">
    <property type="entry name" value="NHL REPEAT-CONTAINING PROTEIN 2"/>
    <property type="match status" value="1"/>
</dbReference>
<reference evidence="2" key="1">
    <citation type="submission" date="2017-04" db="EMBL/GenBank/DDBJ databases">
        <authorList>
            <person name="Varghese N."/>
            <person name="Submissions S."/>
        </authorList>
    </citation>
    <scope>NUCLEOTIDE SEQUENCE [LARGE SCALE GENOMIC DNA]</scope>
    <source>
        <strain evidence="2">USBA 82</strain>
    </source>
</reference>